<evidence type="ECO:0000259" key="5">
    <source>
        <dbReference type="PROSITE" id="PS51372"/>
    </source>
</evidence>
<dbReference type="PANTHER" id="PTHR30185:SF18">
    <property type="entry name" value="TRANSCRIPTIONAL REGULATOR MTLR"/>
    <property type="match status" value="1"/>
</dbReference>
<dbReference type="InterPro" id="IPR011608">
    <property type="entry name" value="PRD"/>
</dbReference>
<evidence type="ECO:0000256" key="2">
    <source>
        <dbReference type="ARBA" id="ARBA00023163"/>
    </source>
</evidence>
<organism evidence="6 7">
    <name type="scientific">Enterococcus alishanensis</name>
    <dbReference type="NCBI Taxonomy" id="1303817"/>
    <lineage>
        <taxon>Bacteria</taxon>
        <taxon>Bacillati</taxon>
        <taxon>Bacillota</taxon>
        <taxon>Bacilli</taxon>
        <taxon>Lactobacillales</taxon>
        <taxon>Enterococcaceae</taxon>
        <taxon>Enterococcus</taxon>
    </lineage>
</organism>
<dbReference type="Pfam" id="PF00359">
    <property type="entry name" value="PTS_EIIA_2"/>
    <property type="match status" value="1"/>
</dbReference>
<dbReference type="PROSITE" id="PS51372">
    <property type="entry name" value="PRD_2"/>
    <property type="match status" value="1"/>
</dbReference>
<feature type="domain" description="PRD" evidence="5">
    <location>
        <begin position="306"/>
        <end position="412"/>
    </location>
</feature>
<dbReference type="EMBL" id="JAHUZB010000001">
    <property type="protein sequence ID" value="MBV7389346.1"/>
    <property type="molecule type" value="Genomic_DNA"/>
</dbReference>
<keyword evidence="2" id="KW-0804">Transcription</keyword>
<reference evidence="6 7" key="1">
    <citation type="submission" date="2021-06" db="EMBL/GenBank/DDBJ databases">
        <title>Enterococcus alishanensis sp. nov., a novel lactic acid bacterium isolated from fresh coffee beans.</title>
        <authorList>
            <person name="Chen Y.-S."/>
        </authorList>
    </citation>
    <scope>NUCLEOTIDE SEQUENCE [LARGE SCALE GENOMIC DNA]</scope>
    <source>
        <strain evidence="6 7">ALS3</strain>
    </source>
</reference>
<dbReference type="InterPro" id="IPR050661">
    <property type="entry name" value="BglG_antiterminators"/>
</dbReference>
<evidence type="ECO:0000256" key="1">
    <source>
        <dbReference type="ARBA" id="ARBA00023015"/>
    </source>
</evidence>
<evidence type="ECO:0000259" key="4">
    <source>
        <dbReference type="PROSITE" id="PS51099"/>
    </source>
</evidence>
<dbReference type="InterPro" id="IPR002178">
    <property type="entry name" value="PTS_EIIA_type-2_dom"/>
</dbReference>
<dbReference type="Pfam" id="PF00874">
    <property type="entry name" value="PRD"/>
    <property type="match status" value="1"/>
</dbReference>
<sequence length="685" mass="77762">MYFSVREKKILALLLEYPNGVALADLQDLLQVSKRTIYREVASLEKTIKSLDVQIIKPRGAGYRIVGDSQDLAKLAEQLDGDENEWFTDNVIRQSAIVCSLLLNDEEETIEGLSYDFAVSTTTITTDLQTIEASLVSYQLDLARLKGRGISIVGRENERRQLLSNLIFNGISEYDFFNFLDQLTLENLQQVSDNYFLSLLSSESLFQAKKIFGEVNASLFDRVTDNQMQRILIILALSIDRMKTGHMIESDIQENPKPESMQLASQVMVKVATLIKQSITNQEVRFFAHQLEGVNYKKPQNIFIDSFDVELSYKTRELIRLVSEATSYDFYKDEQLFTDLLAHMTAALKRSLTVIQGSNNPILQKVMDKYQKVTASVVENLAVVFPDHAFTFDELGYVVIHFATSLERYPTSKNLSTLVLCSSGIGTARILESRLNKYIPEIETVQAAKISEMNHLNFHDYDMILSTVFLPGFELPYKVISPLLLDDELREIKEYVRGIQPEAVNLNPTDLILEGSETFDEIYETMRIANNLLRAFDLKKIKAKETIEETLAEIIESLTGTIVSDANIVTDLVIQRYLVAPIGIPKTNFALFHTAAPEIKEPFFTIYDLDHSFLIQGMDKKSIELTRILLLLAPDPMPESQSSLLGKISSSIIESDLNTEIYKFGNKEIIYQLLSSLFVKEIREN</sequence>
<dbReference type="InterPro" id="IPR013196">
    <property type="entry name" value="HTH_11"/>
</dbReference>
<evidence type="ECO:0000313" key="6">
    <source>
        <dbReference type="EMBL" id="MBV7389346.1"/>
    </source>
</evidence>
<evidence type="ECO:0000313" key="7">
    <source>
        <dbReference type="Proteomes" id="UP000774130"/>
    </source>
</evidence>
<dbReference type="Proteomes" id="UP000774130">
    <property type="component" value="Unassembled WGS sequence"/>
</dbReference>
<dbReference type="RefSeq" id="WP_218324411.1">
    <property type="nucleotide sequence ID" value="NZ_JAHUZB010000001.1"/>
</dbReference>
<dbReference type="CDD" id="cd05568">
    <property type="entry name" value="PTS_IIB_bgl_like"/>
    <property type="match status" value="1"/>
</dbReference>
<accession>A0ABS6T8X1</accession>
<name>A0ABS6T8X1_9ENTE</name>
<dbReference type="PROSITE" id="PS51094">
    <property type="entry name" value="PTS_EIIA_TYPE_2"/>
    <property type="match status" value="1"/>
</dbReference>
<feature type="domain" description="PTS EIIA type-2" evidence="3">
    <location>
        <begin position="531"/>
        <end position="677"/>
    </location>
</feature>
<proteinExistence type="predicted"/>
<evidence type="ECO:0000259" key="3">
    <source>
        <dbReference type="PROSITE" id="PS51094"/>
    </source>
</evidence>
<dbReference type="InterPro" id="IPR013011">
    <property type="entry name" value="PTS_EIIB_2"/>
</dbReference>
<keyword evidence="7" id="KW-1185">Reference proteome</keyword>
<dbReference type="Pfam" id="PF08279">
    <property type="entry name" value="HTH_11"/>
    <property type="match status" value="1"/>
</dbReference>
<feature type="domain" description="PTS EIIB type-2" evidence="4">
    <location>
        <begin position="415"/>
        <end position="504"/>
    </location>
</feature>
<dbReference type="PANTHER" id="PTHR30185">
    <property type="entry name" value="CRYPTIC BETA-GLUCOSIDE BGL OPERON ANTITERMINATOR"/>
    <property type="match status" value="1"/>
</dbReference>
<gene>
    <name evidence="6" type="ORF">KUA55_01530</name>
</gene>
<protein>
    <submittedName>
        <fullName evidence="6">BglG family transcription antiterminator</fullName>
    </submittedName>
</protein>
<dbReference type="PROSITE" id="PS51099">
    <property type="entry name" value="PTS_EIIB_TYPE_2"/>
    <property type="match status" value="1"/>
</dbReference>
<comment type="caution">
    <text evidence="6">The sequence shown here is derived from an EMBL/GenBank/DDBJ whole genome shotgun (WGS) entry which is preliminary data.</text>
</comment>
<keyword evidence="1" id="KW-0805">Transcription regulation</keyword>